<accession>A0A0N1HRS8</accession>
<evidence type="ECO:0000313" key="1">
    <source>
        <dbReference type="EMBL" id="KPI38616.1"/>
    </source>
</evidence>
<evidence type="ECO:0000313" key="2">
    <source>
        <dbReference type="Proteomes" id="UP000038010"/>
    </source>
</evidence>
<dbReference type="GeneID" id="28736145"/>
<protein>
    <submittedName>
        <fullName evidence="1">Uncharacterized protein</fullName>
    </submittedName>
</protein>
<sequence>MAAFYSQHILPEALTTQYSVLHQGRLYLVNALAQEESQGESLTHTLMALQAQLHHNETSDPPVNTRKLRQQVKTVRQKLGSCQNRERALAANLASVTARMEGVKRYNWQNAQARYAIQLQQAQQHAQNVLMMSPSRPAFALRSPANVDLAAEMQYLTLAPSSGPVFGNRASLDPYIGSFNQPFAPIDLAYPAYGEPFPAQIQMPLTYPSLSQELSAWSGYEDTLVNTTSDSSPVSAVSMTLPSISPLIQDWGLAKHSELGRQRASSMLETVHECPPIVNTAVRRLSLLDGSAALKLEREAADERSKVMFFDQSG</sequence>
<keyword evidence="2" id="KW-1185">Reference proteome</keyword>
<reference evidence="1 2" key="1">
    <citation type="submission" date="2015-06" db="EMBL/GenBank/DDBJ databases">
        <title>Draft genome of the ant-associated black yeast Phialophora attae CBS 131958.</title>
        <authorList>
            <person name="Moreno L.F."/>
            <person name="Stielow B.J."/>
            <person name="de Hoog S."/>
            <person name="Vicente V.A."/>
            <person name="Weiss V.A."/>
            <person name="de Vries M."/>
            <person name="Cruz L.M."/>
            <person name="Souza E.M."/>
        </authorList>
    </citation>
    <scope>NUCLEOTIDE SEQUENCE [LARGE SCALE GENOMIC DNA]</scope>
    <source>
        <strain evidence="1 2">CBS 131958</strain>
    </source>
</reference>
<gene>
    <name evidence="1" type="ORF">AB675_4149</name>
</gene>
<dbReference type="VEuPathDB" id="FungiDB:AB675_4149"/>
<proteinExistence type="predicted"/>
<dbReference type="OrthoDB" id="10537532at2759"/>
<dbReference type="RefSeq" id="XP_017998579.1">
    <property type="nucleotide sequence ID" value="XM_018144265.1"/>
</dbReference>
<dbReference type="AlphaFoldDB" id="A0A0N1HRS8"/>
<comment type="caution">
    <text evidence="1">The sequence shown here is derived from an EMBL/GenBank/DDBJ whole genome shotgun (WGS) entry which is preliminary data.</text>
</comment>
<dbReference type="Proteomes" id="UP000038010">
    <property type="component" value="Unassembled WGS sequence"/>
</dbReference>
<organism evidence="1 2">
    <name type="scientific">Cyphellophora attinorum</name>
    <dbReference type="NCBI Taxonomy" id="1664694"/>
    <lineage>
        <taxon>Eukaryota</taxon>
        <taxon>Fungi</taxon>
        <taxon>Dikarya</taxon>
        <taxon>Ascomycota</taxon>
        <taxon>Pezizomycotina</taxon>
        <taxon>Eurotiomycetes</taxon>
        <taxon>Chaetothyriomycetidae</taxon>
        <taxon>Chaetothyriales</taxon>
        <taxon>Cyphellophoraceae</taxon>
        <taxon>Cyphellophora</taxon>
    </lineage>
</organism>
<dbReference type="EMBL" id="LFJN01000018">
    <property type="protein sequence ID" value="KPI38616.1"/>
    <property type="molecule type" value="Genomic_DNA"/>
</dbReference>
<name>A0A0N1HRS8_9EURO</name>